<dbReference type="Proteomes" id="UP000323597">
    <property type="component" value="Chromosome A13"/>
</dbReference>
<keyword evidence="3" id="KW-0862">Zinc</keyword>
<organism evidence="6 7">
    <name type="scientific">Gossypium mustelinum</name>
    <name type="common">Cotton</name>
    <name type="synonym">Gossypium caicoense</name>
    <dbReference type="NCBI Taxonomy" id="34275"/>
    <lineage>
        <taxon>Eukaryota</taxon>
        <taxon>Viridiplantae</taxon>
        <taxon>Streptophyta</taxon>
        <taxon>Embryophyta</taxon>
        <taxon>Tracheophyta</taxon>
        <taxon>Spermatophyta</taxon>
        <taxon>Magnoliopsida</taxon>
        <taxon>eudicotyledons</taxon>
        <taxon>Gunneridae</taxon>
        <taxon>Pentapetalae</taxon>
        <taxon>rosids</taxon>
        <taxon>malvids</taxon>
        <taxon>Malvales</taxon>
        <taxon>Malvaceae</taxon>
        <taxon>Malvoideae</taxon>
        <taxon>Gossypium</taxon>
    </lineage>
</organism>
<evidence type="ECO:0000313" key="7">
    <source>
        <dbReference type="Proteomes" id="UP000323597"/>
    </source>
</evidence>
<dbReference type="PROSITE" id="PS50081">
    <property type="entry name" value="ZF_DAG_PE_2"/>
    <property type="match status" value="2"/>
</dbReference>
<dbReference type="AlphaFoldDB" id="A0A5D2WCN2"/>
<evidence type="ECO:0000256" key="2">
    <source>
        <dbReference type="ARBA" id="ARBA00022737"/>
    </source>
</evidence>
<dbReference type="InterPro" id="IPR002219">
    <property type="entry name" value="PKC_DAG/PE"/>
</dbReference>
<keyword evidence="4" id="KW-0175">Coiled coil</keyword>
<dbReference type="InterPro" id="IPR004146">
    <property type="entry name" value="DC1"/>
</dbReference>
<evidence type="ECO:0000256" key="1">
    <source>
        <dbReference type="ARBA" id="ARBA00022723"/>
    </source>
</evidence>
<keyword evidence="2" id="KW-0677">Repeat</keyword>
<dbReference type="SUPFAM" id="SSF57889">
    <property type="entry name" value="Cysteine-rich domain"/>
    <property type="match status" value="4"/>
</dbReference>
<dbReference type="PANTHER" id="PTHR46288">
    <property type="entry name" value="PHORBOL-ESTER/DAG-TYPE DOMAIN-CONTAINING PROTEIN"/>
    <property type="match status" value="1"/>
</dbReference>
<dbReference type="PANTHER" id="PTHR46288:SF70">
    <property type="entry name" value="CYSTEINE_HISTIDINE-RICH C1 DOMAIN FAMILY PROTEIN"/>
    <property type="match status" value="1"/>
</dbReference>
<evidence type="ECO:0000256" key="3">
    <source>
        <dbReference type="ARBA" id="ARBA00022833"/>
    </source>
</evidence>
<protein>
    <recommendedName>
        <fullName evidence="5">Phorbol-ester/DAG-type domain-containing protein</fullName>
    </recommendedName>
</protein>
<dbReference type="Pfam" id="PF03107">
    <property type="entry name" value="C1_2"/>
    <property type="match status" value="6"/>
</dbReference>
<dbReference type="EMBL" id="CM017648">
    <property type="protein sequence ID" value="TYI99349.1"/>
    <property type="molecule type" value="Genomic_DNA"/>
</dbReference>
<name>A0A5D2WCN2_GOSMU</name>
<evidence type="ECO:0000313" key="6">
    <source>
        <dbReference type="EMBL" id="TYI99349.1"/>
    </source>
</evidence>
<dbReference type="InterPro" id="IPR046349">
    <property type="entry name" value="C1-like_sf"/>
</dbReference>
<accession>A0A5D2WCN2</accession>
<feature type="domain" description="Phorbol-ester/DAG-type" evidence="5">
    <location>
        <begin position="128"/>
        <end position="179"/>
    </location>
</feature>
<reference evidence="6 7" key="1">
    <citation type="submission" date="2019-07" db="EMBL/GenBank/DDBJ databases">
        <title>WGS assembly of Gossypium mustelinum.</title>
        <authorList>
            <person name="Chen Z.J."/>
            <person name="Sreedasyam A."/>
            <person name="Ando A."/>
            <person name="Song Q."/>
            <person name="De L."/>
            <person name="Hulse-Kemp A."/>
            <person name="Ding M."/>
            <person name="Ye W."/>
            <person name="Kirkbride R."/>
            <person name="Jenkins J."/>
            <person name="Plott C."/>
            <person name="Lovell J."/>
            <person name="Lin Y.-M."/>
            <person name="Vaughn R."/>
            <person name="Liu B."/>
            <person name="Li W."/>
            <person name="Simpson S."/>
            <person name="Scheffler B."/>
            <person name="Saski C."/>
            <person name="Grover C."/>
            <person name="Hu G."/>
            <person name="Conover J."/>
            <person name="Carlson J."/>
            <person name="Shu S."/>
            <person name="Boston L."/>
            <person name="Williams M."/>
            <person name="Peterson D."/>
            <person name="Mcgee K."/>
            <person name="Jones D."/>
            <person name="Wendel J."/>
            <person name="Stelly D."/>
            <person name="Grimwood J."/>
            <person name="Schmutz J."/>
        </authorList>
    </citation>
    <scope>NUCLEOTIDE SEQUENCE [LARGE SCALE GENOMIC DNA]</scope>
    <source>
        <strain evidence="6">1408120.09</strain>
    </source>
</reference>
<keyword evidence="1" id="KW-0479">Metal-binding</keyword>
<feature type="domain" description="Phorbol-ester/DAG-type" evidence="5">
    <location>
        <begin position="8"/>
        <end position="62"/>
    </location>
</feature>
<proteinExistence type="predicted"/>
<keyword evidence="7" id="KW-1185">Reference proteome</keyword>
<sequence length="641" mass="74198">MEIQHVIHHHPLSLSFIKERSTKAPYCKGCVRKLSGPTYGCENCMFFIHKSCLDEHKAEVQCFFHPCPLTISIFYFSRCFVCFKEIFPSIFSYKCKLNCWFETHVKCALKPIIEYSDEECTIQHFTHAHPLKLVDSNQKDEVICSICQELCSSSSSTYGCMRCEFFLHKSCMKSIPLQLINHRIHPCTLKFISFPYGGVKCDCCGEHIVSRMFSCRACDFDLHVKCAIFPTIDSEDAKEIRHFCHRHTLALVQNDEEYGNEPRCVACAQICLAPTPTFRCSRSCSHFFLHKSCYVKLPYKSYKLKHPSHPDHPLTITSLPYNDHIRTCDACCRGIDSTLLAYSCREYECEFNLHLDCYKVLASITFSGHEHPLTLLEKITGVTCHFCGVNCGNLILRCMPCDINIHLQCLPSAPKTIKHKSHLHPLTITKSPFEYELNSDEKEDEFYCDVCEQKRNQKELIYYCMEYKFIAELKCVFYEVLQLIYENSSFEKEIPKGDVSQKVEFYPEIQKWHVENLLLKRIKLHEGQQELEAKMEQLMEELDGVKIEIRKTEDILGNIVGGDSKLLIELVKNNSQLRDLFNDAALESVIGSMIYFKTAIEISSEVGFTSRLKISIQFLPKFLGFFMFCCFSNFEMFSPLL</sequence>
<feature type="coiled-coil region" evidence="4">
    <location>
        <begin position="521"/>
        <end position="555"/>
    </location>
</feature>
<evidence type="ECO:0000259" key="5">
    <source>
        <dbReference type="PROSITE" id="PS50081"/>
    </source>
</evidence>
<dbReference type="GO" id="GO:0046872">
    <property type="term" value="F:metal ion binding"/>
    <property type="evidence" value="ECO:0007669"/>
    <property type="project" value="UniProtKB-KW"/>
</dbReference>
<evidence type="ECO:0000256" key="4">
    <source>
        <dbReference type="SAM" id="Coils"/>
    </source>
</evidence>
<gene>
    <name evidence="6" type="ORF">E1A91_A13G011600v1</name>
</gene>